<dbReference type="PANTHER" id="PTHR42103:SF2">
    <property type="entry name" value="AB HYDROLASE-1 DOMAIN-CONTAINING PROTEIN"/>
    <property type="match status" value="1"/>
</dbReference>
<proteinExistence type="predicted"/>
<reference evidence="2 3" key="1">
    <citation type="submission" date="2024-04" db="EMBL/GenBank/DDBJ databases">
        <title>genome sequences of Mucor flavus KT1a and Helicostylum pulchrum KT1b strains isolated from the surface of a dry-aged beef.</title>
        <authorList>
            <person name="Toyotome T."/>
            <person name="Hosono M."/>
            <person name="Torimaru M."/>
            <person name="Fukuda K."/>
            <person name="Mikami N."/>
        </authorList>
    </citation>
    <scope>NUCLEOTIDE SEQUENCE [LARGE SCALE GENOMIC DNA]</scope>
    <source>
        <strain evidence="2 3">KT1a</strain>
    </source>
</reference>
<evidence type="ECO:0000313" key="3">
    <source>
        <dbReference type="Proteomes" id="UP001473302"/>
    </source>
</evidence>
<dbReference type="InterPro" id="IPR029058">
    <property type="entry name" value="AB_hydrolase_fold"/>
</dbReference>
<protein>
    <recommendedName>
        <fullName evidence="1">Xaa-Pro dipeptidyl-peptidase-like domain-containing protein</fullName>
    </recommendedName>
</protein>
<evidence type="ECO:0000313" key="2">
    <source>
        <dbReference type="EMBL" id="GAA5810863.1"/>
    </source>
</evidence>
<dbReference type="Proteomes" id="UP001473302">
    <property type="component" value="Unassembled WGS sequence"/>
</dbReference>
<dbReference type="EMBL" id="BAABUK010000008">
    <property type="protein sequence ID" value="GAA5810863.1"/>
    <property type="molecule type" value="Genomic_DNA"/>
</dbReference>
<keyword evidence="3" id="KW-1185">Reference proteome</keyword>
<dbReference type="Pfam" id="PF02129">
    <property type="entry name" value="Peptidase_S15"/>
    <property type="match status" value="1"/>
</dbReference>
<evidence type="ECO:0000259" key="1">
    <source>
        <dbReference type="Pfam" id="PF02129"/>
    </source>
</evidence>
<name>A0ABP9YVH4_9FUNG</name>
<sequence length="224" mass="25378">MFKFIPSKHDEKLIQVHFDCNVASNEEAPAIIIAHPYGPLGGNINNNVVISIQRHFVSRGYITACINFRGCGKSQGRTSWTGIPEQHDYQSVLEYLTTNHQALAYPKPSKFILCGYSYGAMIANSIECTNLPCAYLLISLPLGVMWALATTKQHVFKKQRAQPTLCIYGDRDQFTGTSRFLNWCRGFTNITNHCVQGADHFWFDYEQELLDHVENWRLALSLVG</sequence>
<gene>
    <name evidence="2" type="ORF">MFLAVUS_004291</name>
</gene>
<dbReference type="InterPro" id="IPR000383">
    <property type="entry name" value="Xaa-Pro-like_dom"/>
</dbReference>
<feature type="domain" description="Xaa-Pro dipeptidyl-peptidase-like" evidence="1">
    <location>
        <begin position="24"/>
        <end position="132"/>
    </location>
</feature>
<accession>A0ABP9YVH4</accession>
<comment type="caution">
    <text evidence="2">The sequence shown here is derived from an EMBL/GenBank/DDBJ whole genome shotgun (WGS) entry which is preliminary data.</text>
</comment>
<dbReference type="PANTHER" id="PTHR42103">
    <property type="entry name" value="ALPHA/BETA-HYDROLASES SUPERFAMILY PROTEIN"/>
    <property type="match status" value="1"/>
</dbReference>
<organism evidence="2 3">
    <name type="scientific">Mucor flavus</name>
    <dbReference type="NCBI Taxonomy" id="439312"/>
    <lineage>
        <taxon>Eukaryota</taxon>
        <taxon>Fungi</taxon>
        <taxon>Fungi incertae sedis</taxon>
        <taxon>Mucoromycota</taxon>
        <taxon>Mucoromycotina</taxon>
        <taxon>Mucoromycetes</taxon>
        <taxon>Mucorales</taxon>
        <taxon>Mucorineae</taxon>
        <taxon>Mucoraceae</taxon>
        <taxon>Mucor</taxon>
    </lineage>
</organism>
<dbReference type="Gene3D" id="3.40.50.1820">
    <property type="entry name" value="alpha/beta hydrolase"/>
    <property type="match status" value="1"/>
</dbReference>
<dbReference type="SUPFAM" id="SSF53474">
    <property type="entry name" value="alpha/beta-Hydrolases"/>
    <property type="match status" value="1"/>
</dbReference>